<evidence type="ECO:0000313" key="2">
    <source>
        <dbReference type="Proteomes" id="UP000593991"/>
    </source>
</evidence>
<name>A0A7L8ZJK9_9CAUD</name>
<keyword evidence="2" id="KW-1185">Reference proteome</keyword>
<sequence length="77" mass="9108">MNDLDIKTFIEVNGVEYCISTTWLSRTIPLYETMVFEAMNRQIFNYAELSEYTNQYRSKEAAIKGHYEVIKKMLLNS</sequence>
<dbReference type="EMBL" id="MT939242">
    <property type="protein sequence ID" value="QOI68884.1"/>
    <property type="molecule type" value="Genomic_DNA"/>
</dbReference>
<accession>A0A7L8ZJK9</accession>
<evidence type="ECO:0000313" key="1">
    <source>
        <dbReference type="EMBL" id="QOI68884.1"/>
    </source>
</evidence>
<organism evidence="1 2">
    <name type="scientific">Enterococcus phage 9184</name>
    <dbReference type="NCBI Taxonomy" id="2763103"/>
    <lineage>
        <taxon>Viruses</taxon>
        <taxon>Duplodnaviria</taxon>
        <taxon>Heunggongvirae</taxon>
        <taxon>Uroviricota</taxon>
        <taxon>Caudoviricetes</taxon>
        <taxon>Thiercelinvirus</taxon>
        <taxon>Thiercelinvirus v9184</taxon>
    </lineage>
</organism>
<protein>
    <submittedName>
        <fullName evidence="1">Uncharacterized protein</fullName>
    </submittedName>
</protein>
<reference evidence="1 2" key="1">
    <citation type="submission" date="2020-08" db="EMBL/GenBank/DDBJ databases">
        <authorList>
            <person name="Canfield G.S."/>
            <person name="Duerkop B.A."/>
        </authorList>
    </citation>
    <scope>NUCLEOTIDE SEQUENCE [LARGE SCALE GENOMIC DNA]</scope>
</reference>
<proteinExistence type="predicted"/>
<gene>
    <name evidence="1" type="ORF">phi9184_ORF065</name>
</gene>
<dbReference type="Proteomes" id="UP000593991">
    <property type="component" value="Segment"/>
</dbReference>